<comment type="function">
    <text evidence="1">Catalyzes the methylation of methanethiol (MeSH) to yield dimethylsulphide (DMS).</text>
</comment>
<sequence>MGRRIMIFGYGVFAYLAFLAVIGYTIGFLAGSGVPKDVDDGASGPAWVAVLVDVALLGLFAVQHSVMARPWFKRWWTRIVPPALERSTYVLAASLVVALVLWQWRPLPDMVWSVDATWTRATLWTIGLGGWGVLVFSTFLIGHFDLFGLRQVLARFRRTPYTEPGFHEPVLYRLVRHPIMVGFLIAFWATPQMSVGRLLFVGTATGYILVAVRFEEHDLRREIGEPYERYAERVPRFIPGRARWPDAAPRSTTAAHTKGGGDCDAGARSGHRGLRRARRRKDPLRGVRGRGADPAADAHLDDRPQATVEGADPVPRPPSPGGDVRRTGQRSVRPAA</sequence>
<feature type="transmembrane region" description="Helical" evidence="13">
    <location>
        <begin position="46"/>
        <end position="66"/>
    </location>
</feature>
<evidence type="ECO:0000256" key="11">
    <source>
        <dbReference type="ARBA" id="ARBA00048134"/>
    </source>
</evidence>
<dbReference type="GO" id="GO:0032259">
    <property type="term" value="P:methylation"/>
    <property type="evidence" value="ECO:0007669"/>
    <property type="project" value="UniProtKB-KW"/>
</dbReference>
<dbReference type="NCBIfam" id="NF045656">
    <property type="entry name" value="MeththiolMtaseMddA"/>
    <property type="match status" value="1"/>
</dbReference>
<keyword evidence="6" id="KW-0808">Transferase</keyword>
<keyword evidence="8 13" id="KW-0812">Transmembrane</keyword>
<dbReference type="Gene3D" id="1.20.120.1630">
    <property type="match status" value="1"/>
</dbReference>
<accession>A0A6V8KX64</accession>
<evidence type="ECO:0000256" key="6">
    <source>
        <dbReference type="ARBA" id="ARBA00022679"/>
    </source>
</evidence>
<evidence type="ECO:0000256" key="12">
    <source>
        <dbReference type="SAM" id="MobiDB-lite"/>
    </source>
</evidence>
<dbReference type="PANTHER" id="PTHR31040">
    <property type="entry name" value="NURIM"/>
    <property type="match status" value="1"/>
</dbReference>
<keyword evidence="15" id="KW-1185">Reference proteome</keyword>
<feature type="compositionally biased region" description="Basic residues" evidence="12">
    <location>
        <begin position="269"/>
        <end position="282"/>
    </location>
</feature>
<dbReference type="GO" id="GO:0016020">
    <property type="term" value="C:membrane"/>
    <property type="evidence" value="ECO:0007669"/>
    <property type="project" value="UniProtKB-SubCell"/>
</dbReference>
<evidence type="ECO:0000256" key="3">
    <source>
        <dbReference type="ARBA" id="ARBA00010631"/>
    </source>
</evidence>
<evidence type="ECO:0000256" key="4">
    <source>
        <dbReference type="ARBA" id="ARBA00012149"/>
    </source>
</evidence>
<organism evidence="14 15">
    <name type="scientific">Phytohabitans rumicis</name>
    <dbReference type="NCBI Taxonomy" id="1076125"/>
    <lineage>
        <taxon>Bacteria</taxon>
        <taxon>Bacillati</taxon>
        <taxon>Actinomycetota</taxon>
        <taxon>Actinomycetes</taxon>
        <taxon>Micromonosporales</taxon>
        <taxon>Micromonosporaceae</taxon>
    </lineage>
</organism>
<feature type="region of interest" description="Disordered" evidence="12">
    <location>
        <begin position="241"/>
        <end position="336"/>
    </location>
</feature>
<feature type="transmembrane region" description="Helical" evidence="13">
    <location>
        <begin position="170"/>
        <end position="189"/>
    </location>
</feature>
<feature type="transmembrane region" description="Helical" evidence="13">
    <location>
        <begin position="124"/>
        <end position="149"/>
    </location>
</feature>
<dbReference type="EC" id="2.1.1.334" evidence="4"/>
<comment type="catalytic activity">
    <reaction evidence="11">
        <text>methanethiol + S-adenosyl-L-methionine = dimethyl sulfide + S-adenosyl-L-homocysteine + H(+)</text>
        <dbReference type="Rhea" id="RHEA:50428"/>
        <dbReference type="ChEBI" id="CHEBI:15378"/>
        <dbReference type="ChEBI" id="CHEBI:16007"/>
        <dbReference type="ChEBI" id="CHEBI:17437"/>
        <dbReference type="ChEBI" id="CHEBI:57856"/>
        <dbReference type="ChEBI" id="CHEBI:59789"/>
        <dbReference type="EC" id="2.1.1.334"/>
    </reaction>
</comment>
<evidence type="ECO:0000313" key="14">
    <source>
        <dbReference type="EMBL" id="GFJ86427.1"/>
    </source>
</evidence>
<dbReference type="Proteomes" id="UP000482960">
    <property type="component" value="Unassembled WGS sequence"/>
</dbReference>
<dbReference type="GO" id="GO:0008168">
    <property type="term" value="F:methyltransferase activity"/>
    <property type="evidence" value="ECO:0007669"/>
    <property type="project" value="UniProtKB-KW"/>
</dbReference>
<dbReference type="InterPro" id="IPR033580">
    <property type="entry name" value="Nurim-like"/>
</dbReference>
<dbReference type="InterPro" id="IPR054700">
    <property type="entry name" value="MddA"/>
</dbReference>
<evidence type="ECO:0000256" key="8">
    <source>
        <dbReference type="ARBA" id="ARBA00022692"/>
    </source>
</evidence>
<protein>
    <recommendedName>
        <fullName evidence="4">methanethiol S-methyltransferase</fullName>
        <ecNumber evidence="4">2.1.1.334</ecNumber>
    </recommendedName>
</protein>
<feature type="transmembrane region" description="Helical" evidence="13">
    <location>
        <begin position="7"/>
        <end position="26"/>
    </location>
</feature>
<keyword evidence="5" id="KW-0489">Methyltransferase</keyword>
<comment type="subcellular location">
    <subcellularLocation>
        <location evidence="2">Membrane</location>
        <topology evidence="2">Multi-pass membrane protein</topology>
    </subcellularLocation>
</comment>
<reference evidence="14 15" key="1">
    <citation type="submission" date="2020-03" db="EMBL/GenBank/DDBJ databases">
        <title>Whole genome shotgun sequence of Phytohabitans rumicis NBRC 108638.</title>
        <authorList>
            <person name="Komaki H."/>
            <person name="Tamura T."/>
        </authorList>
    </citation>
    <scope>NUCLEOTIDE SEQUENCE [LARGE SCALE GENOMIC DNA]</scope>
    <source>
        <strain evidence="14 15">NBRC 108638</strain>
    </source>
</reference>
<evidence type="ECO:0000256" key="9">
    <source>
        <dbReference type="ARBA" id="ARBA00022989"/>
    </source>
</evidence>
<reference evidence="14 15" key="2">
    <citation type="submission" date="2020-03" db="EMBL/GenBank/DDBJ databases">
        <authorList>
            <person name="Ichikawa N."/>
            <person name="Kimura A."/>
            <person name="Kitahashi Y."/>
            <person name="Uohara A."/>
        </authorList>
    </citation>
    <scope>NUCLEOTIDE SEQUENCE [LARGE SCALE GENOMIC DNA]</scope>
    <source>
        <strain evidence="14 15">NBRC 108638</strain>
    </source>
</reference>
<dbReference type="RefSeq" id="WP_246277545.1">
    <property type="nucleotide sequence ID" value="NZ_BLPG01000001.1"/>
</dbReference>
<name>A0A6V8KX64_9ACTN</name>
<keyword evidence="9 13" id="KW-1133">Transmembrane helix</keyword>
<feature type="transmembrane region" description="Helical" evidence="13">
    <location>
        <begin position="87"/>
        <end position="104"/>
    </location>
</feature>
<evidence type="ECO:0000256" key="2">
    <source>
        <dbReference type="ARBA" id="ARBA00004141"/>
    </source>
</evidence>
<evidence type="ECO:0000256" key="5">
    <source>
        <dbReference type="ARBA" id="ARBA00022603"/>
    </source>
</evidence>
<evidence type="ECO:0000256" key="1">
    <source>
        <dbReference type="ARBA" id="ARBA00002096"/>
    </source>
</evidence>
<evidence type="ECO:0000313" key="15">
    <source>
        <dbReference type="Proteomes" id="UP000482960"/>
    </source>
</evidence>
<dbReference type="PANTHER" id="PTHR31040:SF1">
    <property type="entry name" value="NURIM"/>
    <property type="match status" value="1"/>
</dbReference>
<proteinExistence type="inferred from homology"/>
<evidence type="ECO:0000256" key="7">
    <source>
        <dbReference type="ARBA" id="ARBA00022691"/>
    </source>
</evidence>
<dbReference type="EMBL" id="BLPG01000001">
    <property type="protein sequence ID" value="GFJ86427.1"/>
    <property type="molecule type" value="Genomic_DNA"/>
</dbReference>
<evidence type="ECO:0000256" key="13">
    <source>
        <dbReference type="SAM" id="Phobius"/>
    </source>
</evidence>
<dbReference type="AlphaFoldDB" id="A0A6V8KX64"/>
<evidence type="ECO:0000256" key="10">
    <source>
        <dbReference type="ARBA" id="ARBA00023136"/>
    </source>
</evidence>
<keyword evidence="7" id="KW-0949">S-adenosyl-L-methionine</keyword>
<comment type="similarity">
    <text evidence="3">Belongs to the nurim family.</text>
</comment>
<gene>
    <name evidence="14" type="ORF">Prum_000690</name>
</gene>
<comment type="caution">
    <text evidence="14">The sequence shown here is derived from an EMBL/GenBank/DDBJ whole genome shotgun (WGS) entry which is preliminary data.</text>
</comment>
<feature type="transmembrane region" description="Helical" evidence="13">
    <location>
        <begin position="195"/>
        <end position="214"/>
    </location>
</feature>
<keyword evidence="10 13" id="KW-0472">Membrane</keyword>